<reference evidence="1" key="2">
    <citation type="submission" date="2020-09" db="EMBL/GenBank/DDBJ databases">
        <authorList>
            <person name="Sun Q."/>
            <person name="Zhou Y."/>
        </authorList>
    </citation>
    <scope>NUCLEOTIDE SEQUENCE</scope>
    <source>
        <strain evidence="1">CGMCC 4.7430</strain>
    </source>
</reference>
<protein>
    <submittedName>
        <fullName evidence="1">Haloacid dehalogenase</fullName>
    </submittedName>
</protein>
<dbReference type="AlphaFoldDB" id="A0A918E5B5"/>
<comment type="caution">
    <text evidence="1">The sequence shown here is derived from an EMBL/GenBank/DDBJ whole genome shotgun (WGS) entry which is preliminary data.</text>
</comment>
<dbReference type="NCBIfam" id="TIGR01509">
    <property type="entry name" value="HAD-SF-IA-v3"/>
    <property type="match status" value="1"/>
</dbReference>
<dbReference type="EMBL" id="BMNK01000006">
    <property type="protein sequence ID" value="GGP08567.1"/>
    <property type="molecule type" value="Genomic_DNA"/>
</dbReference>
<dbReference type="Pfam" id="PF00702">
    <property type="entry name" value="Hydrolase"/>
    <property type="match status" value="1"/>
</dbReference>
<evidence type="ECO:0000313" key="2">
    <source>
        <dbReference type="Proteomes" id="UP000660745"/>
    </source>
</evidence>
<dbReference type="PANTHER" id="PTHR43611">
    <property type="entry name" value="ALPHA-D-GLUCOSE 1-PHOSPHATE PHOSPHATASE"/>
    <property type="match status" value="1"/>
</dbReference>
<name>A0A918E5B5_9ACTN</name>
<dbReference type="SUPFAM" id="SSF56784">
    <property type="entry name" value="HAD-like"/>
    <property type="match status" value="1"/>
</dbReference>
<dbReference type="InterPro" id="IPR006439">
    <property type="entry name" value="HAD-SF_hydro_IA"/>
</dbReference>
<keyword evidence="2" id="KW-1185">Reference proteome</keyword>
<dbReference type="PANTHER" id="PTHR43611:SF3">
    <property type="entry name" value="FLAVIN MONONUCLEOTIDE HYDROLASE 1, CHLOROPLATIC"/>
    <property type="match status" value="1"/>
</dbReference>
<reference evidence="1" key="1">
    <citation type="journal article" date="2014" name="Int. J. Syst. Evol. Microbiol.">
        <title>Complete genome sequence of Corynebacterium casei LMG S-19264T (=DSM 44701T), isolated from a smear-ripened cheese.</title>
        <authorList>
            <consortium name="US DOE Joint Genome Institute (JGI-PGF)"/>
            <person name="Walter F."/>
            <person name="Albersmeier A."/>
            <person name="Kalinowski J."/>
            <person name="Ruckert C."/>
        </authorList>
    </citation>
    <scope>NUCLEOTIDE SEQUENCE</scope>
    <source>
        <strain evidence="1">CGMCC 4.7430</strain>
    </source>
</reference>
<dbReference type="Gene3D" id="3.40.50.1000">
    <property type="entry name" value="HAD superfamily/HAD-like"/>
    <property type="match status" value="1"/>
</dbReference>
<proteinExistence type="predicted"/>
<evidence type="ECO:0000313" key="1">
    <source>
        <dbReference type="EMBL" id="GGP08567.1"/>
    </source>
</evidence>
<sequence length="198" mass="20863">MNWILLDYGNVLSLAQPAADAEAMAHAAGADPAAFGQGYWQHRLAFDAGSLTPADYWSLVAGRPVTGAELDRLIALDVASWAHPDEEAVALLGELLAAGRDVALLSNAPARVADGLDELPWVAAIPRRFYSGRMGLAKPDRKIYEEVARELGADPAGVLFVDDRPENVTAAEAAGMTGIHYTGAASLRTTLGLSASRP</sequence>
<accession>A0A918E5B5</accession>
<dbReference type="RefSeq" id="WP_189140220.1">
    <property type="nucleotide sequence ID" value="NZ_BMNK01000006.1"/>
</dbReference>
<dbReference type="InterPro" id="IPR036412">
    <property type="entry name" value="HAD-like_sf"/>
</dbReference>
<dbReference type="Proteomes" id="UP000660745">
    <property type="component" value="Unassembled WGS sequence"/>
</dbReference>
<gene>
    <name evidence="1" type="ORF">GCM10012278_40800</name>
</gene>
<dbReference type="CDD" id="cd02603">
    <property type="entry name" value="HAD_sEH-N_like"/>
    <property type="match status" value="1"/>
</dbReference>
<organism evidence="1 2">
    <name type="scientific">Nonomuraea glycinis</name>
    <dbReference type="NCBI Taxonomy" id="2047744"/>
    <lineage>
        <taxon>Bacteria</taxon>
        <taxon>Bacillati</taxon>
        <taxon>Actinomycetota</taxon>
        <taxon>Actinomycetes</taxon>
        <taxon>Streptosporangiales</taxon>
        <taxon>Streptosporangiaceae</taxon>
        <taxon>Nonomuraea</taxon>
    </lineage>
</organism>
<dbReference type="InterPro" id="IPR023214">
    <property type="entry name" value="HAD_sf"/>
</dbReference>